<dbReference type="GO" id="GO:0016832">
    <property type="term" value="F:aldehyde-lyase activity"/>
    <property type="evidence" value="ECO:0007669"/>
    <property type="project" value="TreeGrafter"/>
</dbReference>
<feature type="domain" description="Class II aldolase/adducin N-terminal" evidence="3">
    <location>
        <begin position="7"/>
        <end position="186"/>
    </location>
</feature>
<keyword evidence="1" id="KW-0479">Metal-binding</keyword>
<dbReference type="InterPro" id="IPR050197">
    <property type="entry name" value="Aldolase_class_II_sugar_metab"/>
</dbReference>
<proteinExistence type="predicted"/>
<dbReference type="STRING" id="930128.SAMN05192532_102230"/>
<keyword evidence="5" id="KW-1185">Reference proteome</keyword>
<dbReference type="InterPro" id="IPR036409">
    <property type="entry name" value="Aldolase_II/adducin_N_sf"/>
</dbReference>
<keyword evidence="2" id="KW-0456">Lyase</keyword>
<dbReference type="Proteomes" id="UP000199516">
    <property type="component" value="Unassembled WGS sequence"/>
</dbReference>
<name>A0A1I2BDI7_9BACI</name>
<evidence type="ECO:0000256" key="2">
    <source>
        <dbReference type="ARBA" id="ARBA00023239"/>
    </source>
</evidence>
<dbReference type="GO" id="GO:0046872">
    <property type="term" value="F:metal ion binding"/>
    <property type="evidence" value="ECO:0007669"/>
    <property type="project" value="UniProtKB-KW"/>
</dbReference>
<dbReference type="GO" id="GO:0019323">
    <property type="term" value="P:pentose catabolic process"/>
    <property type="evidence" value="ECO:0007669"/>
    <property type="project" value="TreeGrafter"/>
</dbReference>
<protein>
    <submittedName>
        <fullName evidence="4">L-fuculose-phosphate aldolase</fullName>
    </submittedName>
</protein>
<dbReference type="AlphaFoldDB" id="A0A1I2BDI7"/>
<dbReference type="Pfam" id="PF00596">
    <property type="entry name" value="Aldolase_II"/>
    <property type="match status" value="1"/>
</dbReference>
<dbReference type="RefSeq" id="WP_091658500.1">
    <property type="nucleotide sequence ID" value="NZ_FONT01000002.1"/>
</dbReference>
<evidence type="ECO:0000313" key="4">
    <source>
        <dbReference type="EMBL" id="SFE53958.1"/>
    </source>
</evidence>
<evidence type="ECO:0000256" key="1">
    <source>
        <dbReference type="ARBA" id="ARBA00022723"/>
    </source>
</evidence>
<evidence type="ECO:0000259" key="3">
    <source>
        <dbReference type="SMART" id="SM01007"/>
    </source>
</evidence>
<dbReference type="OrthoDB" id="9794581at2"/>
<dbReference type="EMBL" id="FONT01000002">
    <property type="protein sequence ID" value="SFE53958.1"/>
    <property type="molecule type" value="Genomic_DNA"/>
</dbReference>
<dbReference type="InterPro" id="IPR001303">
    <property type="entry name" value="Aldolase_II/adducin_N"/>
</dbReference>
<gene>
    <name evidence="4" type="ORF">SAMN05192532_102230</name>
</gene>
<sequence length="212" mass="22987">MQELLKKELSYVSQKVFARGMIQATGGNLSVRIPGENTILIKRSGVSLGEMTREDCVVMSMGGKKMEGLGDPSKEYRFHLGIYQERPDIHAIVHCHPNFAIGYGSLGMELPLPTVTAKKILEYVPVAESAPSGSEQLAKSVTQLFREHPSIKACLMEEHGICATGKSLENAFDIATLVEDTAKQAFIISSLKANHSIIEGGLRSRGSITGVN</sequence>
<dbReference type="PANTHER" id="PTHR22789:SF0">
    <property type="entry name" value="3-OXO-TETRONATE 4-PHOSPHATE DECARBOXYLASE-RELATED"/>
    <property type="match status" value="1"/>
</dbReference>
<dbReference type="Gene3D" id="3.40.225.10">
    <property type="entry name" value="Class II aldolase/adducin N-terminal domain"/>
    <property type="match status" value="1"/>
</dbReference>
<dbReference type="GO" id="GO:0005829">
    <property type="term" value="C:cytosol"/>
    <property type="evidence" value="ECO:0007669"/>
    <property type="project" value="TreeGrafter"/>
</dbReference>
<evidence type="ECO:0000313" key="5">
    <source>
        <dbReference type="Proteomes" id="UP000199516"/>
    </source>
</evidence>
<reference evidence="4 5" key="1">
    <citation type="submission" date="2016-10" db="EMBL/GenBank/DDBJ databases">
        <authorList>
            <person name="de Groot N.N."/>
        </authorList>
    </citation>
    <scope>NUCLEOTIDE SEQUENCE [LARGE SCALE GENOMIC DNA]</scope>
    <source>
        <strain evidence="4 5">DSM 23995</strain>
    </source>
</reference>
<dbReference type="SMART" id="SM01007">
    <property type="entry name" value="Aldolase_II"/>
    <property type="match status" value="1"/>
</dbReference>
<dbReference type="SUPFAM" id="SSF53639">
    <property type="entry name" value="AraD/HMP-PK domain-like"/>
    <property type="match status" value="1"/>
</dbReference>
<organism evidence="4 5">
    <name type="scientific">Alteribacillus iranensis</name>
    <dbReference type="NCBI Taxonomy" id="930128"/>
    <lineage>
        <taxon>Bacteria</taxon>
        <taxon>Bacillati</taxon>
        <taxon>Bacillota</taxon>
        <taxon>Bacilli</taxon>
        <taxon>Bacillales</taxon>
        <taxon>Bacillaceae</taxon>
        <taxon>Alteribacillus</taxon>
    </lineage>
</organism>
<accession>A0A1I2BDI7</accession>
<dbReference type="PANTHER" id="PTHR22789">
    <property type="entry name" value="FUCULOSE PHOSPHATE ALDOLASE"/>
    <property type="match status" value="1"/>
</dbReference>